<dbReference type="PANTHER" id="PTHR45631">
    <property type="entry name" value="OS07G0107800 PROTEIN-RELATED"/>
    <property type="match status" value="1"/>
</dbReference>
<keyword evidence="5" id="KW-0677">Repeat</keyword>
<dbReference type="FunFam" id="3.80.10.10:FF:000129">
    <property type="entry name" value="Leucine-rich repeat receptor-like kinase"/>
    <property type="match status" value="1"/>
</dbReference>
<dbReference type="InterPro" id="IPR024788">
    <property type="entry name" value="Malectin-like_Carb-bd_dom"/>
</dbReference>
<keyword evidence="7 8" id="KW-0472">Membrane</keyword>
<keyword evidence="6 8" id="KW-1133">Transmembrane helix</keyword>
<comment type="caution">
    <text evidence="11">The sequence shown here is derived from an EMBL/GenBank/DDBJ whole genome shotgun (WGS) entry which is preliminary data.</text>
</comment>
<keyword evidence="3 8" id="KW-0812">Transmembrane</keyword>
<feature type="domain" description="Malectin-like" evidence="10">
    <location>
        <begin position="29"/>
        <end position="359"/>
    </location>
</feature>
<dbReference type="InterPro" id="IPR032675">
    <property type="entry name" value="LRR_dom_sf"/>
</dbReference>
<dbReference type="Pfam" id="PF00560">
    <property type="entry name" value="LRR_1"/>
    <property type="match status" value="2"/>
</dbReference>
<dbReference type="Gene3D" id="3.80.10.10">
    <property type="entry name" value="Ribonuclease Inhibitor"/>
    <property type="match status" value="1"/>
</dbReference>
<dbReference type="Pfam" id="PF12819">
    <property type="entry name" value="Malectin_like"/>
    <property type="match status" value="1"/>
</dbReference>
<dbReference type="AlphaFoldDB" id="A0A5N5LPJ1"/>
<keyword evidence="12" id="KW-1185">Reference proteome</keyword>
<dbReference type="Proteomes" id="UP000326939">
    <property type="component" value="Chromosome 8"/>
</dbReference>
<evidence type="ECO:0000313" key="12">
    <source>
        <dbReference type="Proteomes" id="UP000326939"/>
    </source>
</evidence>
<feature type="transmembrane region" description="Helical" evidence="8">
    <location>
        <begin position="661"/>
        <end position="681"/>
    </location>
</feature>
<sequence>MSVLFLLLSLPLLLSPALSFPFGNTSYFIDCGGSTNTTDPFNTTWISDRYFTGGATSVVSEPLHFLYPQEKNLRFFPLSSGKKNCYILPLPNGRYYFRTFTVYDNYDGKSNSPSFDVSVEGTLVFSWRSPWPETLDRDGAYSDLFAFVKDGEADVCFYSIATDPPVIGSLEIRQIDPLSYDSSTIGDKFILVNYGRLSCGSNQWGPGFSNDTDDFGRTWQSDSEFRTPNTKKIINSISTRETITGTVQPPNYFPMKLYQTAVTGNGILEYDVSVDAKMDYLLWFHFAEIDSSVKQKAGRVFDVLVNEKKVERVDIFAEVGSFAAYSWSYTVHNLSSIVLTVKFVPVVGAPIVSGIEFYALVPNDLSTMPEQVVAMRALKESLRVPDRMGWNGDPCAPTSWDAWEGVTCHPNKDETALVISHIDLGSQGLKGSISEQVTLLSDLASLNLSSNSLGGTLPSGLGQQSLVQLDLSNNQFVGPIPESLASATHLQLVVCLLPSCMPCPLAYYHAYQEGDMPAPTHTHTLQSLEAGGDRTHDEIIVKILCYQVNIEAPQDRSVIVLSPPVHKPPSSPQNKPDLAGTPFRELHCKNSFSVFFSATLLSDRLLNGNLLEGRVPEELYSIGVHGGAIDLSGNKGLCGVPSLPQCSLFWENGRLSTGGKIAIGLSCLVFVSLLVLGYIICIRRRRNDYDFAPPHDLMSMAAKRNRYQRQKSLMLLEMESQHAKGLPSPYGPH</sequence>
<keyword evidence="4 9" id="KW-0732">Signal</keyword>
<protein>
    <recommendedName>
        <fullName evidence="10">Malectin-like domain-containing protein</fullName>
    </recommendedName>
</protein>
<evidence type="ECO:0000313" key="11">
    <source>
        <dbReference type="EMBL" id="KAB5544735.1"/>
    </source>
</evidence>
<evidence type="ECO:0000256" key="8">
    <source>
        <dbReference type="SAM" id="Phobius"/>
    </source>
</evidence>
<proteinExistence type="predicted"/>
<feature type="chain" id="PRO_5024397016" description="Malectin-like domain-containing protein" evidence="9">
    <location>
        <begin position="20"/>
        <end position="733"/>
    </location>
</feature>
<accession>A0A5N5LPJ1</accession>
<name>A0A5N5LPJ1_9ROSI</name>
<evidence type="ECO:0000256" key="3">
    <source>
        <dbReference type="ARBA" id="ARBA00022692"/>
    </source>
</evidence>
<reference evidence="12" key="1">
    <citation type="journal article" date="2019" name="Gigascience">
        <title>De novo genome assembly of the endangered Acer yangbiense, a plant species with extremely small populations endemic to Yunnan Province, China.</title>
        <authorList>
            <person name="Yang J."/>
            <person name="Wariss H.M."/>
            <person name="Tao L."/>
            <person name="Zhang R."/>
            <person name="Yun Q."/>
            <person name="Hollingsworth P."/>
            <person name="Dao Z."/>
            <person name="Luo G."/>
            <person name="Guo H."/>
            <person name="Ma Y."/>
            <person name="Sun W."/>
        </authorList>
    </citation>
    <scope>NUCLEOTIDE SEQUENCE [LARGE SCALE GENOMIC DNA]</scope>
    <source>
        <strain evidence="12">cv. br00</strain>
    </source>
</reference>
<evidence type="ECO:0000256" key="2">
    <source>
        <dbReference type="ARBA" id="ARBA00022614"/>
    </source>
</evidence>
<evidence type="ECO:0000256" key="4">
    <source>
        <dbReference type="ARBA" id="ARBA00022729"/>
    </source>
</evidence>
<dbReference type="GO" id="GO:0016020">
    <property type="term" value="C:membrane"/>
    <property type="evidence" value="ECO:0007669"/>
    <property type="project" value="UniProtKB-SubCell"/>
</dbReference>
<dbReference type="PANTHER" id="PTHR45631:SF191">
    <property type="entry name" value="DI-GLUCOSE BINDING PROTEIN WITH LEUCINE-RICH REPEAT DOMAIN-CONTAINING PROTEIN"/>
    <property type="match status" value="1"/>
</dbReference>
<dbReference type="Gene3D" id="2.60.120.430">
    <property type="entry name" value="Galactose-binding lectin"/>
    <property type="match status" value="2"/>
</dbReference>
<dbReference type="InterPro" id="IPR001611">
    <property type="entry name" value="Leu-rich_rpt"/>
</dbReference>
<dbReference type="SUPFAM" id="SSF52058">
    <property type="entry name" value="L domain-like"/>
    <property type="match status" value="1"/>
</dbReference>
<organism evidence="11 12">
    <name type="scientific">Salix brachista</name>
    <dbReference type="NCBI Taxonomy" id="2182728"/>
    <lineage>
        <taxon>Eukaryota</taxon>
        <taxon>Viridiplantae</taxon>
        <taxon>Streptophyta</taxon>
        <taxon>Embryophyta</taxon>
        <taxon>Tracheophyta</taxon>
        <taxon>Spermatophyta</taxon>
        <taxon>Magnoliopsida</taxon>
        <taxon>eudicotyledons</taxon>
        <taxon>Gunneridae</taxon>
        <taxon>Pentapetalae</taxon>
        <taxon>rosids</taxon>
        <taxon>fabids</taxon>
        <taxon>Malpighiales</taxon>
        <taxon>Salicaceae</taxon>
        <taxon>Saliceae</taxon>
        <taxon>Salix</taxon>
    </lineage>
</organism>
<evidence type="ECO:0000256" key="6">
    <source>
        <dbReference type="ARBA" id="ARBA00022989"/>
    </source>
</evidence>
<keyword evidence="2" id="KW-0433">Leucine-rich repeat</keyword>
<evidence type="ECO:0000259" key="10">
    <source>
        <dbReference type="Pfam" id="PF12819"/>
    </source>
</evidence>
<gene>
    <name evidence="11" type="ORF">DKX38_012847</name>
</gene>
<evidence type="ECO:0000256" key="7">
    <source>
        <dbReference type="ARBA" id="ARBA00023136"/>
    </source>
</evidence>
<feature type="signal peptide" evidence="9">
    <location>
        <begin position="1"/>
        <end position="19"/>
    </location>
</feature>
<dbReference type="EMBL" id="VDCV01000008">
    <property type="protein sequence ID" value="KAB5544735.1"/>
    <property type="molecule type" value="Genomic_DNA"/>
</dbReference>
<evidence type="ECO:0000256" key="1">
    <source>
        <dbReference type="ARBA" id="ARBA00004167"/>
    </source>
</evidence>
<evidence type="ECO:0000256" key="9">
    <source>
        <dbReference type="SAM" id="SignalP"/>
    </source>
</evidence>
<evidence type="ECO:0000256" key="5">
    <source>
        <dbReference type="ARBA" id="ARBA00022737"/>
    </source>
</evidence>
<comment type="subcellular location">
    <subcellularLocation>
        <location evidence="1">Membrane</location>
        <topology evidence="1">Single-pass membrane protein</topology>
    </subcellularLocation>
</comment>